<dbReference type="InParanoid" id="A0A0R0GDE4"/>
<keyword evidence="3" id="KW-1185">Reference proteome</keyword>
<reference evidence="1 2" key="1">
    <citation type="journal article" date="2010" name="Nature">
        <title>Genome sequence of the palaeopolyploid soybean.</title>
        <authorList>
            <person name="Schmutz J."/>
            <person name="Cannon S.B."/>
            <person name="Schlueter J."/>
            <person name="Ma J."/>
            <person name="Mitros T."/>
            <person name="Nelson W."/>
            <person name="Hyten D.L."/>
            <person name="Song Q."/>
            <person name="Thelen J.J."/>
            <person name="Cheng J."/>
            <person name="Xu D."/>
            <person name="Hellsten U."/>
            <person name="May G.D."/>
            <person name="Yu Y."/>
            <person name="Sakurai T."/>
            <person name="Umezawa T."/>
            <person name="Bhattacharyya M.K."/>
            <person name="Sandhu D."/>
            <person name="Valliyodan B."/>
            <person name="Lindquist E."/>
            <person name="Peto M."/>
            <person name="Grant D."/>
            <person name="Shu S."/>
            <person name="Goodstein D."/>
            <person name="Barry K."/>
            <person name="Futrell-Griggs M."/>
            <person name="Abernathy B."/>
            <person name="Du J."/>
            <person name="Tian Z."/>
            <person name="Zhu L."/>
            <person name="Gill N."/>
            <person name="Joshi T."/>
            <person name="Libault M."/>
            <person name="Sethuraman A."/>
            <person name="Zhang X.-C."/>
            <person name="Shinozaki K."/>
            <person name="Nguyen H.T."/>
            <person name="Wing R.A."/>
            <person name="Cregan P."/>
            <person name="Specht J."/>
            <person name="Grimwood J."/>
            <person name="Rokhsar D."/>
            <person name="Stacey G."/>
            <person name="Shoemaker R.C."/>
            <person name="Jackson S.A."/>
        </authorList>
    </citation>
    <scope>NUCLEOTIDE SEQUENCE [LARGE SCALE GENOMIC DNA]</scope>
    <source>
        <strain evidence="2">cv. Williams 82</strain>
        <tissue evidence="1">Callus</tissue>
    </source>
</reference>
<reference evidence="2" key="2">
    <citation type="submission" date="2018-02" db="UniProtKB">
        <authorList>
            <consortium name="EnsemblPlants"/>
        </authorList>
    </citation>
    <scope>IDENTIFICATION</scope>
    <source>
        <strain evidence="2">Williams 82</strain>
    </source>
</reference>
<sequence>MFPYIHAERVLMHMFMPSTLLLKDGQQHNYSLNPWYLMKLVTNNNNSTRHY</sequence>
<accession>A0A0R0GDE4</accession>
<dbReference type="Proteomes" id="UP000008827">
    <property type="component" value="Chromosome 14"/>
</dbReference>
<dbReference type="EMBL" id="CM000847">
    <property type="protein sequence ID" value="KRH16414.1"/>
    <property type="molecule type" value="Genomic_DNA"/>
</dbReference>
<proteinExistence type="predicted"/>
<protein>
    <submittedName>
        <fullName evidence="1 2">Uncharacterized protein</fullName>
    </submittedName>
</protein>
<dbReference type="AlphaFoldDB" id="A0A0R0GDE4"/>
<gene>
    <name evidence="1" type="ORF">GLYMA_14G154300</name>
</gene>
<name>A0A0R0GDE4_SOYBN</name>
<dbReference type="Gramene" id="KRH16414">
    <property type="protein sequence ID" value="KRH16414"/>
    <property type="gene ID" value="GLYMA_14G154300"/>
</dbReference>
<evidence type="ECO:0000313" key="2">
    <source>
        <dbReference type="EnsemblPlants" id="KRH16414"/>
    </source>
</evidence>
<dbReference type="EnsemblPlants" id="KRH16414">
    <property type="protein sequence ID" value="KRH16414"/>
    <property type="gene ID" value="GLYMA_14G154300"/>
</dbReference>
<organism evidence="1">
    <name type="scientific">Glycine max</name>
    <name type="common">Soybean</name>
    <name type="synonym">Glycine hispida</name>
    <dbReference type="NCBI Taxonomy" id="3847"/>
    <lineage>
        <taxon>Eukaryota</taxon>
        <taxon>Viridiplantae</taxon>
        <taxon>Streptophyta</taxon>
        <taxon>Embryophyta</taxon>
        <taxon>Tracheophyta</taxon>
        <taxon>Spermatophyta</taxon>
        <taxon>Magnoliopsida</taxon>
        <taxon>eudicotyledons</taxon>
        <taxon>Gunneridae</taxon>
        <taxon>Pentapetalae</taxon>
        <taxon>rosids</taxon>
        <taxon>fabids</taxon>
        <taxon>Fabales</taxon>
        <taxon>Fabaceae</taxon>
        <taxon>Papilionoideae</taxon>
        <taxon>50 kb inversion clade</taxon>
        <taxon>NPAAA clade</taxon>
        <taxon>indigoferoid/millettioid clade</taxon>
        <taxon>Phaseoleae</taxon>
        <taxon>Glycine</taxon>
        <taxon>Glycine subgen. Soja</taxon>
    </lineage>
</organism>
<reference evidence="1" key="3">
    <citation type="submission" date="2018-07" db="EMBL/GenBank/DDBJ databases">
        <title>WGS assembly of Glycine max.</title>
        <authorList>
            <person name="Schmutz J."/>
            <person name="Cannon S."/>
            <person name="Schlueter J."/>
            <person name="Ma J."/>
            <person name="Mitros T."/>
            <person name="Nelson W."/>
            <person name="Hyten D."/>
            <person name="Song Q."/>
            <person name="Thelen J."/>
            <person name="Cheng J."/>
            <person name="Xu D."/>
            <person name="Hellsten U."/>
            <person name="May G."/>
            <person name="Yu Y."/>
            <person name="Sakurai T."/>
            <person name="Umezawa T."/>
            <person name="Bhattacharyya M."/>
            <person name="Sandhu D."/>
            <person name="Valliyodan B."/>
            <person name="Lindquist E."/>
            <person name="Peto M."/>
            <person name="Grant D."/>
            <person name="Shu S."/>
            <person name="Goodstein D."/>
            <person name="Barry K."/>
            <person name="Futrell-Griggs M."/>
            <person name="Abernathy B."/>
            <person name="Du J."/>
            <person name="Tian Z."/>
            <person name="Zhu L."/>
            <person name="Gill N."/>
            <person name="Joshi T."/>
            <person name="Libault M."/>
            <person name="Sethuraman A."/>
            <person name="Zhang X."/>
            <person name="Shinozaki K."/>
            <person name="Nguyen H."/>
            <person name="Wing R."/>
            <person name="Cregan P."/>
            <person name="Specht J."/>
            <person name="Grimwood J."/>
            <person name="Rokhsar D."/>
            <person name="Stacey G."/>
            <person name="Shoemaker R."/>
            <person name="Jackson S."/>
        </authorList>
    </citation>
    <scope>NUCLEOTIDE SEQUENCE</scope>
    <source>
        <tissue evidence="1">Callus</tissue>
    </source>
</reference>
<evidence type="ECO:0000313" key="3">
    <source>
        <dbReference type="Proteomes" id="UP000008827"/>
    </source>
</evidence>
<evidence type="ECO:0000313" key="1">
    <source>
        <dbReference type="EMBL" id="KRH16414.1"/>
    </source>
</evidence>